<dbReference type="OrthoDB" id="610645at2759"/>
<keyword evidence="4" id="KW-0804">Transcription</keyword>
<sequence>MVEAAAVVHKAAAAVMRSSSQKKIKQEPAETTTIRKLVRVFCEDRDATDSSGDEAAAGDGASGARGVRKFVKEIVLEERRPCCDVTANPVPAGRIAGGGKRKAPAGAGAEPRYRGVRRRPWGKYAAEIRDPHKGERVWLGTFDTAEEAARKYDSEARRLRGPSATTNFPAAPTTRPDRVPLPPSSPHAVPAVGELSSAEESSDESQLVVGSPVSVLRAMPGETTPLTTLKPTDAADSTAKKDAAPGGGAGLSPFSADALLPDQLGGEDVFSFTPFGGDPDFGGVPFDDSPTPPLIDYLADDPTLDLGSLPMWPGVDGCRFSDIGDDDLFSLPPL</sequence>
<feature type="domain" description="AP2/ERF" evidence="7">
    <location>
        <begin position="112"/>
        <end position="169"/>
    </location>
</feature>
<evidence type="ECO:0000259" key="7">
    <source>
        <dbReference type="PROSITE" id="PS51032"/>
    </source>
</evidence>
<dbReference type="FunFam" id="3.30.730.10:FF:000001">
    <property type="entry name" value="Ethylene-responsive transcription factor 2"/>
    <property type="match status" value="1"/>
</dbReference>
<dbReference type="AlphaFoldDB" id="A0A921PZK3"/>
<dbReference type="InterPro" id="IPR036955">
    <property type="entry name" value="AP2/ERF_dom_sf"/>
</dbReference>
<organism evidence="8 9">
    <name type="scientific">Sorghum bicolor</name>
    <name type="common">Sorghum</name>
    <name type="synonym">Sorghum vulgare</name>
    <dbReference type="NCBI Taxonomy" id="4558"/>
    <lineage>
        <taxon>Eukaryota</taxon>
        <taxon>Viridiplantae</taxon>
        <taxon>Streptophyta</taxon>
        <taxon>Embryophyta</taxon>
        <taxon>Tracheophyta</taxon>
        <taxon>Spermatophyta</taxon>
        <taxon>Magnoliopsida</taxon>
        <taxon>Liliopsida</taxon>
        <taxon>Poales</taxon>
        <taxon>Poaceae</taxon>
        <taxon>PACMAD clade</taxon>
        <taxon>Panicoideae</taxon>
        <taxon>Andropogonodae</taxon>
        <taxon>Andropogoneae</taxon>
        <taxon>Sorghinae</taxon>
        <taxon>Sorghum</taxon>
    </lineage>
</organism>
<protein>
    <recommendedName>
        <fullName evidence="7">AP2/ERF domain-containing protein</fullName>
    </recommendedName>
</protein>
<keyword evidence="5" id="KW-0539">Nucleus</keyword>
<dbReference type="EMBL" id="CM027689">
    <property type="protein sequence ID" value="KAG0512912.1"/>
    <property type="molecule type" value="Genomic_DNA"/>
</dbReference>
<comment type="subcellular location">
    <subcellularLocation>
        <location evidence="1">Nucleus</location>
    </subcellularLocation>
</comment>
<feature type="region of interest" description="Disordered" evidence="6">
    <location>
        <begin position="153"/>
        <end position="260"/>
    </location>
</feature>
<accession>A0A921PZK3</accession>
<reference evidence="8" key="2">
    <citation type="submission" date="2020-10" db="EMBL/GenBank/DDBJ databases">
        <authorList>
            <person name="Cooper E.A."/>
            <person name="Brenton Z.W."/>
            <person name="Flinn B.S."/>
            <person name="Jenkins J."/>
            <person name="Shu S."/>
            <person name="Flowers D."/>
            <person name="Luo F."/>
            <person name="Wang Y."/>
            <person name="Xia P."/>
            <person name="Barry K."/>
            <person name="Daum C."/>
            <person name="Lipzen A."/>
            <person name="Yoshinaga Y."/>
            <person name="Schmutz J."/>
            <person name="Saski C."/>
            <person name="Vermerris W."/>
            <person name="Kresovich S."/>
        </authorList>
    </citation>
    <scope>NUCLEOTIDE SEQUENCE</scope>
</reference>
<reference evidence="8" key="1">
    <citation type="journal article" date="2019" name="BMC Genomics">
        <title>A new reference genome for Sorghum bicolor reveals high levels of sequence similarity between sweet and grain genotypes: implications for the genetics of sugar metabolism.</title>
        <authorList>
            <person name="Cooper E.A."/>
            <person name="Brenton Z.W."/>
            <person name="Flinn B.S."/>
            <person name="Jenkins J."/>
            <person name="Shu S."/>
            <person name="Flowers D."/>
            <person name="Luo F."/>
            <person name="Wang Y."/>
            <person name="Xia P."/>
            <person name="Barry K."/>
            <person name="Daum C."/>
            <person name="Lipzen A."/>
            <person name="Yoshinaga Y."/>
            <person name="Schmutz J."/>
            <person name="Saski C."/>
            <person name="Vermerris W."/>
            <person name="Kresovich S."/>
        </authorList>
    </citation>
    <scope>NUCLEOTIDE SEQUENCE</scope>
</reference>
<keyword evidence="3" id="KW-0238">DNA-binding</keyword>
<evidence type="ECO:0000256" key="4">
    <source>
        <dbReference type="ARBA" id="ARBA00023163"/>
    </source>
</evidence>
<evidence type="ECO:0000256" key="6">
    <source>
        <dbReference type="SAM" id="MobiDB-lite"/>
    </source>
</evidence>
<evidence type="ECO:0000256" key="5">
    <source>
        <dbReference type="ARBA" id="ARBA00023242"/>
    </source>
</evidence>
<evidence type="ECO:0000256" key="3">
    <source>
        <dbReference type="ARBA" id="ARBA00023125"/>
    </source>
</evidence>
<dbReference type="SUPFAM" id="SSF54171">
    <property type="entry name" value="DNA-binding domain"/>
    <property type="match status" value="1"/>
</dbReference>
<dbReference type="Proteomes" id="UP000807115">
    <property type="component" value="Chromosome 10"/>
</dbReference>
<dbReference type="PANTHER" id="PTHR31194">
    <property type="entry name" value="SHN SHINE , DNA BINDING / TRANSCRIPTION FACTOR"/>
    <property type="match status" value="1"/>
</dbReference>
<dbReference type="OMA" id="NLEHDYG"/>
<dbReference type="InterPro" id="IPR001471">
    <property type="entry name" value="AP2/ERF_dom"/>
</dbReference>
<dbReference type="Pfam" id="PF00847">
    <property type="entry name" value="AP2"/>
    <property type="match status" value="1"/>
</dbReference>
<evidence type="ECO:0000313" key="9">
    <source>
        <dbReference type="Proteomes" id="UP000807115"/>
    </source>
</evidence>
<dbReference type="PANTHER" id="PTHR31194:SF177">
    <property type="entry name" value="AP2_ERF DOMAIN-CONTAINING PROTEIN"/>
    <property type="match status" value="1"/>
</dbReference>
<dbReference type="CDD" id="cd00018">
    <property type="entry name" value="AP2"/>
    <property type="match status" value="1"/>
</dbReference>
<dbReference type="InterPro" id="IPR050913">
    <property type="entry name" value="AP2/ERF_ERF"/>
</dbReference>
<dbReference type="SMART" id="SM00380">
    <property type="entry name" value="AP2"/>
    <property type="match status" value="1"/>
</dbReference>
<dbReference type="GO" id="GO:0003700">
    <property type="term" value="F:DNA-binding transcription factor activity"/>
    <property type="evidence" value="ECO:0007669"/>
    <property type="project" value="InterPro"/>
</dbReference>
<comment type="caution">
    <text evidence="8">The sequence shown here is derived from an EMBL/GenBank/DDBJ whole genome shotgun (WGS) entry which is preliminary data.</text>
</comment>
<proteinExistence type="predicted"/>
<gene>
    <name evidence="8" type="ORF">BDA96_10G055700</name>
</gene>
<evidence type="ECO:0000256" key="1">
    <source>
        <dbReference type="ARBA" id="ARBA00004123"/>
    </source>
</evidence>
<evidence type="ECO:0000313" key="8">
    <source>
        <dbReference type="EMBL" id="KAG0512912.1"/>
    </source>
</evidence>
<dbReference type="InterPro" id="IPR016177">
    <property type="entry name" value="DNA-bd_dom_sf"/>
</dbReference>
<dbReference type="Gramene" id="EER89242">
    <property type="protein sequence ID" value="EER89242"/>
    <property type="gene ID" value="SORBI_3010G047500"/>
</dbReference>
<name>A0A921PZK3_SORBI</name>
<dbReference type="GO" id="GO:0003677">
    <property type="term" value="F:DNA binding"/>
    <property type="evidence" value="ECO:0007669"/>
    <property type="project" value="UniProtKB-KW"/>
</dbReference>
<dbReference type="GO" id="GO:0005634">
    <property type="term" value="C:nucleus"/>
    <property type="evidence" value="ECO:0007669"/>
    <property type="project" value="UniProtKB-SubCell"/>
</dbReference>
<dbReference type="Gene3D" id="3.30.730.10">
    <property type="entry name" value="AP2/ERF domain"/>
    <property type="match status" value="1"/>
</dbReference>
<dbReference type="PROSITE" id="PS51032">
    <property type="entry name" value="AP2_ERF"/>
    <property type="match status" value="1"/>
</dbReference>
<keyword evidence="2" id="KW-0805">Transcription regulation</keyword>
<evidence type="ECO:0000256" key="2">
    <source>
        <dbReference type="ARBA" id="ARBA00023015"/>
    </source>
</evidence>
<dbReference type="PRINTS" id="PR00367">
    <property type="entry name" value="ETHRSPELEMNT"/>
</dbReference>